<evidence type="ECO:0000313" key="13">
    <source>
        <dbReference type="Proteomes" id="UP000232323"/>
    </source>
</evidence>
<evidence type="ECO:0000313" key="12">
    <source>
        <dbReference type="EMBL" id="GAX85175.1"/>
    </source>
</evidence>
<evidence type="ECO:0000256" key="4">
    <source>
        <dbReference type="ARBA" id="ARBA00022771"/>
    </source>
</evidence>
<dbReference type="CDD" id="cd10509">
    <property type="entry name" value="Zn-ribbon_RPC11"/>
    <property type="match status" value="1"/>
</dbReference>
<keyword evidence="6 8" id="KW-0804">Transcription</keyword>
<dbReference type="AlphaFoldDB" id="A0A250XQ41"/>
<dbReference type="GO" id="GO:0003899">
    <property type="term" value="F:DNA-directed RNA polymerase activity"/>
    <property type="evidence" value="ECO:0007669"/>
    <property type="project" value="InterPro"/>
</dbReference>
<evidence type="ECO:0000256" key="5">
    <source>
        <dbReference type="ARBA" id="ARBA00022833"/>
    </source>
</evidence>
<accession>A0A250XQ41</accession>
<dbReference type="GO" id="GO:0003676">
    <property type="term" value="F:nucleic acid binding"/>
    <property type="evidence" value="ECO:0007669"/>
    <property type="project" value="InterPro"/>
</dbReference>
<feature type="binding site" evidence="9">
    <location>
        <position position="90"/>
    </location>
    <ligand>
        <name>Zn(2+)</name>
        <dbReference type="ChEBI" id="CHEBI:29105"/>
        <label>2</label>
    </ligand>
</feature>
<feature type="binding site" evidence="9">
    <location>
        <position position="46"/>
    </location>
    <ligand>
        <name>Zn(2+)</name>
        <dbReference type="ChEBI" id="CHEBI:29105"/>
        <label>1</label>
    </ligand>
</feature>
<dbReference type="PANTHER" id="PTHR11239">
    <property type="entry name" value="DNA-DIRECTED RNA POLYMERASE"/>
    <property type="match status" value="1"/>
</dbReference>
<dbReference type="Proteomes" id="UP000232323">
    <property type="component" value="Unassembled WGS sequence"/>
</dbReference>
<reference evidence="12 13" key="1">
    <citation type="submission" date="2017-08" db="EMBL/GenBank/DDBJ databases">
        <title>Acidophilic green algal genome provides insights into adaptation to an acidic environment.</title>
        <authorList>
            <person name="Hirooka S."/>
            <person name="Hirose Y."/>
            <person name="Kanesaki Y."/>
            <person name="Higuchi S."/>
            <person name="Fujiwara T."/>
            <person name="Onuma R."/>
            <person name="Era A."/>
            <person name="Ohbayashi R."/>
            <person name="Uzuka A."/>
            <person name="Nozaki H."/>
            <person name="Yoshikawa H."/>
            <person name="Miyagishima S.Y."/>
        </authorList>
    </citation>
    <scope>NUCLEOTIDE SEQUENCE [LARGE SCALE GENOMIC DNA]</scope>
    <source>
        <strain evidence="12 13">NIES-2499</strain>
    </source>
</reference>
<comment type="subcellular location">
    <subcellularLocation>
        <location evidence="1 8">Nucleus</location>
    </subcellularLocation>
</comment>
<dbReference type="PROSITE" id="PS51133">
    <property type="entry name" value="ZF_TFIIS_2"/>
    <property type="match status" value="1"/>
</dbReference>
<dbReference type="PROSITE" id="PS00466">
    <property type="entry name" value="ZF_TFIIS_1"/>
    <property type="match status" value="1"/>
</dbReference>
<sequence>MFCPTCANMLLGENSQFPPTSFSSEYSSSLKTVELTDYSKELRYFCQACPYVYKIDKKITKLAKLERKQVDDVLGGDEAWQNVAKTDATCPKCTYHQAYFMEIQIRSADEPATIFFKCVSCAHRWREG</sequence>
<evidence type="ECO:0000259" key="11">
    <source>
        <dbReference type="PROSITE" id="PS51133"/>
    </source>
</evidence>
<dbReference type="PANTHER" id="PTHR11239:SF12">
    <property type="entry name" value="DNA-DIRECTED RNA POLYMERASE III SUBUNIT RPC10"/>
    <property type="match status" value="1"/>
</dbReference>
<feature type="binding site" evidence="9">
    <location>
        <position position="49"/>
    </location>
    <ligand>
        <name>Zn(2+)</name>
        <dbReference type="ChEBI" id="CHEBI:29105"/>
        <label>1</label>
    </ligand>
</feature>
<comment type="similarity">
    <text evidence="8">Belongs to the archaeal rpoM/eukaryotic RPA12/RPB9/RPC11 RNA polymerase family.</text>
</comment>
<feature type="binding site" evidence="9">
    <location>
        <position position="118"/>
    </location>
    <ligand>
        <name>Zn(2+)</name>
        <dbReference type="ChEBI" id="CHEBI:29105"/>
        <label>2</label>
    </ligand>
</feature>
<comment type="caution">
    <text evidence="12">The sequence shown here is derived from an EMBL/GenBank/DDBJ whole genome shotgun (WGS) entry which is preliminary data.</text>
</comment>
<evidence type="ECO:0000256" key="7">
    <source>
        <dbReference type="ARBA" id="ARBA00023242"/>
    </source>
</evidence>
<evidence type="ECO:0000256" key="3">
    <source>
        <dbReference type="ARBA" id="ARBA00022723"/>
    </source>
</evidence>
<keyword evidence="13" id="KW-1185">Reference proteome</keyword>
<feature type="domain" description="TFIIS-type" evidence="11">
    <location>
        <begin position="86"/>
        <end position="126"/>
    </location>
</feature>
<dbReference type="GO" id="GO:0005666">
    <property type="term" value="C:RNA polymerase III complex"/>
    <property type="evidence" value="ECO:0007669"/>
    <property type="project" value="TreeGrafter"/>
</dbReference>
<protein>
    <recommendedName>
        <fullName evidence="8">DNA-directed RNA polymerase subunit</fullName>
    </recommendedName>
</protein>
<evidence type="ECO:0000256" key="8">
    <source>
        <dbReference type="PIRNR" id="PIRNR005586"/>
    </source>
</evidence>
<gene>
    <name evidence="12" type="ORF">CEUSTIGMA_g12593.t1</name>
</gene>
<dbReference type="PIRSF" id="PIRSF005586">
    <property type="entry name" value="RNApol_RpoM"/>
    <property type="match status" value="1"/>
</dbReference>
<evidence type="ECO:0000256" key="10">
    <source>
        <dbReference type="PROSITE-ProRule" id="PRU00472"/>
    </source>
</evidence>
<keyword evidence="2 8" id="KW-0240">DNA-directed RNA polymerase</keyword>
<dbReference type="InterPro" id="IPR012164">
    <property type="entry name" value="Rpa12/Rpb9/Rpc10/TFS"/>
</dbReference>
<evidence type="ECO:0000256" key="2">
    <source>
        <dbReference type="ARBA" id="ARBA00022478"/>
    </source>
</evidence>
<keyword evidence="4 10" id="KW-0863">Zinc-finger</keyword>
<feature type="binding site" evidence="9">
    <location>
        <position position="93"/>
    </location>
    <ligand>
        <name>Zn(2+)</name>
        <dbReference type="ChEBI" id="CHEBI:29105"/>
        <label>2</label>
    </ligand>
</feature>
<organism evidence="12 13">
    <name type="scientific">Chlamydomonas eustigma</name>
    <dbReference type="NCBI Taxonomy" id="1157962"/>
    <lineage>
        <taxon>Eukaryota</taxon>
        <taxon>Viridiplantae</taxon>
        <taxon>Chlorophyta</taxon>
        <taxon>core chlorophytes</taxon>
        <taxon>Chlorophyceae</taxon>
        <taxon>CS clade</taxon>
        <taxon>Chlamydomonadales</taxon>
        <taxon>Chlamydomonadaceae</taxon>
        <taxon>Chlamydomonas</taxon>
    </lineage>
</organism>
<dbReference type="OrthoDB" id="282152at2759"/>
<dbReference type="Pfam" id="PF01096">
    <property type="entry name" value="Zn_ribbon_TFIIS"/>
    <property type="match status" value="1"/>
</dbReference>
<dbReference type="GO" id="GO:0006386">
    <property type="term" value="P:termination of RNA polymerase III transcription"/>
    <property type="evidence" value="ECO:0007669"/>
    <property type="project" value="TreeGrafter"/>
</dbReference>
<dbReference type="EMBL" id="BEGY01000154">
    <property type="protein sequence ID" value="GAX85175.1"/>
    <property type="molecule type" value="Genomic_DNA"/>
</dbReference>
<dbReference type="SMART" id="SM00440">
    <property type="entry name" value="ZnF_C2C2"/>
    <property type="match status" value="1"/>
</dbReference>
<keyword evidence="7 8" id="KW-0539">Nucleus</keyword>
<evidence type="ECO:0000256" key="6">
    <source>
        <dbReference type="ARBA" id="ARBA00023163"/>
    </source>
</evidence>
<evidence type="ECO:0000256" key="9">
    <source>
        <dbReference type="PIRSR" id="PIRSR005586-1"/>
    </source>
</evidence>
<dbReference type="Gene3D" id="2.20.25.10">
    <property type="match status" value="1"/>
</dbReference>
<proteinExistence type="inferred from homology"/>
<dbReference type="InterPro" id="IPR001222">
    <property type="entry name" value="Znf_TFIIS"/>
</dbReference>
<dbReference type="InterPro" id="IPR034014">
    <property type="entry name" value="Zn_ribbon_RPC11_C"/>
</dbReference>
<dbReference type="SUPFAM" id="SSF57783">
    <property type="entry name" value="Zinc beta-ribbon"/>
    <property type="match status" value="1"/>
</dbReference>
<feature type="binding site" evidence="9">
    <location>
        <position position="121"/>
    </location>
    <ligand>
        <name>Zn(2+)</name>
        <dbReference type="ChEBI" id="CHEBI:29105"/>
        <label>2</label>
    </ligand>
</feature>
<dbReference type="FunFam" id="2.20.25.10:FF:000005">
    <property type="entry name" value="DNA-directed RNA polymerase subunit"/>
    <property type="match status" value="1"/>
</dbReference>
<keyword evidence="5 9" id="KW-0862">Zinc</keyword>
<keyword evidence="3 9" id="KW-0479">Metal-binding</keyword>
<comment type="function">
    <text evidence="8">DNA-dependent RNA polymerase catalyzes the transcription of DNA into RNA using the four ribonucleoside triphosphates as substrates.</text>
</comment>
<dbReference type="GO" id="GO:0008270">
    <property type="term" value="F:zinc ion binding"/>
    <property type="evidence" value="ECO:0007669"/>
    <property type="project" value="UniProtKB-KW"/>
</dbReference>
<dbReference type="STRING" id="1157962.A0A250XQ41"/>
<name>A0A250XQ41_9CHLO</name>
<evidence type="ECO:0000256" key="1">
    <source>
        <dbReference type="ARBA" id="ARBA00004123"/>
    </source>
</evidence>